<dbReference type="Proteomes" id="UP000663440">
    <property type="component" value="Chromosome"/>
</dbReference>
<keyword evidence="2" id="KW-1185">Reference proteome</keyword>
<name>A0ABX7QD11_9FLAO</name>
<gene>
    <name evidence="1" type="ORF">J0383_18800</name>
</gene>
<dbReference type="EMBL" id="CP071448">
    <property type="protein sequence ID" value="QSW88299.1"/>
    <property type="molecule type" value="Genomic_DNA"/>
</dbReference>
<evidence type="ECO:0000313" key="1">
    <source>
        <dbReference type="EMBL" id="QSW88299.1"/>
    </source>
</evidence>
<protein>
    <submittedName>
        <fullName evidence="1">Uncharacterized protein</fullName>
    </submittedName>
</protein>
<accession>A0ABX7QD11</accession>
<proteinExistence type="predicted"/>
<reference evidence="1 2" key="1">
    <citation type="submission" date="2021-03" db="EMBL/GenBank/DDBJ databases">
        <title>Flavobacterium kribbensis sp. nov, an endophytic bacteria, isolated from soybean.</title>
        <authorList>
            <person name="Lee J."/>
            <person name="Seo J."/>
        </authorList>
    </citation>
    <scope>NUCLEOTIDE SEQUENCE [LARGE SCALE GENOMIC DNA]</scope>
    <source>
        <strain evidence="1 2">BB8</strain>
    </source>
</reference>
<dbReference type="Pfam" id="PF22028">
    <property type="entry name" value="DUF6934"/>
    <property type="match status" value="1"/>
</dbReference>
<sequence length="155" mass="17709">MDYPKYELSASTDNLVFKFVSNGTNGDIPKAIVYKITDNENIYNLGFGDVISIDPITGELNLDDLVESKNGDMEKIIATVAHSAYIFSKKYPDRLIFFRGSTPVRTRLYRSAISREFEELSKTFEIYGAEIKNGEVINVSFNNNKNFFGFYIKRK</sequence>
<organism evidence="1 2">
    <name type="scientific">Flavobacterium endoglycinae</name>
    <dbReference type="NCBI Taxonomy" id="2816357"/>
    <lineage>
        <taxon>Bacteria</taxon>
        <taxon>Pseudomonadati</taxon>
        <taxon>Bacteroidota</taxon>
        <taxon>Flavobacteriia</taxon>
        <taxon>Flavobacteriales</taxon>
        <taxon>Flavobacteriaceae</taxon>
        <taxon>Flavobacterium</taxon>
    </lineage>
</organism>
<dbReference type="InterPro" id="IPR053865">
    <property type="entry name" value="DUF6934"/>
</dbReference>
<evidence type="ECO:0000313" key="2">
    <source>
        <dbReference type="Proteomes" id="UP000663440"/>
    </source>
</evidence>
<dbReference type="RefSeq" id="WP_207295502.1">
    <property type="nucleotide sequence ID" value="NZ_CP071448.1"/>
</dbReference>